<organism evidence="5 6">
    <name type="scientific">Microcella pacifica</name>
    <dbReference type="NCBI Taxonomy" id="2591847"/>
    <lineage>
        <taxon>Bacteria</taxon>
        <taxon>Bacillati</taxon>
        <taxon>Actinomycetota</taxon>
        <taxon>Actinomycetes</taxon>
        <taxon>Micrococcales</taxon>
        <taxon>Microbacteriaceae</taxon>
        <taxon>Microcella</taxon>
    </lineage>
</organism>
<dbReference type="InterPro" id="IPR036397">
    <property type="entry name" value="RNaseH_sf"/>
</dbReference>
<accession>A0A9E5JPA3</accession>
<dbReference type="InterPro" id="IPR029024">
    <property type="entry name" value="TerB-like"/>
</dbReference>
<dbReference type="GO" id="GO:0005829">
    <property type="term" value="C:cytosol"/>
    <property type="evidence" value="ECO:0007669"/>
    <property type="project" value="TreeGrafter"/>
</dbReference>
<dbReference type="NCBIfam" id="TIGR00573">
    <property type="entry name" value="dnaq"/>
    <property type="match status" value="1"/>
</dbReference>
<reference evidence="5 6" key="1">
    <citation type="submission" date="2019-06" db="EMBL/GenBank/DDBJ databases">
        <authorList>
            <person name="De-Chao Zhang Q."/>
        </authorList>
    </citation>
    <scope>NUCLEOTIDE SEQUENCE [LARGE SCALE GENOMIC DNA]</scope>
    <source>
        <strain evidence="5 6">KN1116</strain>
    </source>
</reference>
<dbReference type="Pfam" id="PF00929">
    <property type="entry name" value="RNase_T"/>
    <property type="match status" value="1"/>
</dbReference>
<comment type="caution">
    <text evidence="5">The sequence shown here is derived from an EMBL/GenBank/DDBJ whole genome shotgun (WGS) entry which is preliminary data.</text>
</comment>
<dbReference type="SMART" id="SM00479">
    <property type="entry name" value="EXOIII"/>
    <property type="match status" value="1"/>
</dbReference>
<dbReference type="SUPFAM" id="SSF53098">
    <property type="entry name" value="Ribonuclease H-like"/>
    <property type="match status" value="1"/>
</dbReference>
<evidence type="ECO:0000256" key="2">
    <source>
        <dbReference type="ARBA" id="ARBA00022801"/>
    </source>
</evidence>
<dbReference type="FunFam" id="3.30.420.10:FF:000045">
    <property type="entry name" value="3'-5' exonuclease DinG"/>
    <property type="match status" value="1"/>
</dbReference>
<name>A0A9E5JPA3_9MICO</name>
<dbReference type="PANTHER" id="PTHR30231:SF4">
    <property type="entry name" value="PROTEIN NEN2"/>
    <property type="match status" value="1"/>
</dbReference>
<dbReference type="InterPro" id="IPR036420">
    <property type="entry name" value="BRCT_dom_sf"/>
</dbReference>
<keyword evidence="1" id="KW-0540">Nuclease</keyword>
<dbReference type="PROSITE" id="PS50172">
    <property type="entry name" value="BRCT"/>
    <property type="match status" value="1"/>
</dbReference>
<dbReference type="AlphaFoldDB" id="A0A9E5JPA3"/>
<evidence type="ECO:0000256" key="3">
    <source>
        <dbReference type="ARBA" id="ARBA00022839"/>
    </source>
</evidence>
<dbReference type="GO" id="GO:0003887">
    <property type="term" value="F:DNA-directed DNA polymerase activity"/>
    <property type="evidence" value="ECO:0007669"/>
    <property type="project" value="InterPro"/>
</dbReference>
<dbReference type="InterPro" id="IPR001357">
    <property type="entry name" value="BRCT_dom"/>
</dbReference>
<dbReference type="InterPro" id="IPR013520">
    <property type="entry name" value="Ribonucl_H"/>
</dbReference>
<gene>
    <name evidence="5" type="ORF">FK219_003910</name>
</gene>
<evidence type="ECO:0000313" key="6">
    <source>
        <dbReference type="Proteomes" id="UP000818266"/>
    </source>
</evidence>
<keyword evidence="3" id="KW-0269">Exonuclease</keyword>
<dbReference type="GO" id="GO:0006260">
    <property type="term" value="P:DNA replication"/>
    <property type="evidence" value="ECO:0007669"/>
    <property type="project" value="InterPro"/>
</dbReference>
<evidence type="ECO:0000256" key="1">
    <source>
        <dbReference type="ARBA" id="ARBA00022722"/>
    </source>
</evidence>
<dbReference type="InterPro" id="IPR012337">
    <property type="entry name" value="RNaseH-like_sf"/>
</dbReference>
<sequence length="411" mass="43397">MPGPGFAVIDLETTGLLPSAHERVVEIAIVHADQYGTVTGQWETLVNPQRHVGAEHIHGIRAADLIDAPAFTEIADDVMDLLSGRVIVAHNARFDRGFLTAEFGRISRALPDDAPTLCTMQLARELIPGAGRSLADCCAAFDIALEDAHRAAVDARATAELLGGYIASTGREFWFSHIDRALSVAWPSPASTATTALARWVARGSSAASVPFLQRIAERMPDFSGPAEHVEYVALLDRCLIDRHLSEHESRQLVALAKELGIGRDTAAGLHAQYFDQFAAVAWADGVLSSTEVADLAAVASLLQVPDARLTAALAPPAAPAAHAAATDAPFTPGAFTLAPGDAVVLTGEMSRPRADLEAELVAAGFRVASGISKKVALLVAADPDSLSGKARKAREYGIPVVGEEHLQRLL</sequence>
<dbReference type="Gene3D" id="3.30.420.10">
    <property type="entry name" value="Ribonuclease H-like superfamily/Ribonuclease H"/>
    <property type="match status" value="1"/>
</dbReference>
<dbReference type="InterPro" id="IPR006054">
    <property type="entry name" value="DnaQ"/>
</dbReference>
<dbReference type="EMBL" id="VIKT02000004">
    <property type="protein sequence ID" value="NHF62392.1"/>
    <property type="molecule type" value="Genomic_DNA"/>
</dbReference>
<dbReference type="GO" id="GO:0003677">
    <property type="term" value="F:DNA binding"/>
    <property type="evidence" value="ECO:0007669"/>
    <property type="project" value="InterPro"/>
</dbReference>
<dbReference type="CDD" id="cd06127">
    <property type="entry name" value="DEDDh"/>
    <property type="match status" value="1"/>
</dbReference>
<evidence type="ECO:0000313" key="5">
    <source>
        <dbReference type="EMBL" id="NHF62392.1"/>
    </source>
</evidence>
<dbReference type="Proteomes" id="UP000818266">
    <property type="component" value="Unassembled WGS sequence"/>
</dbReference>
<dbReference type="PANTHER" id="PTHR30231">
    <property type="entry name" value="DNA POLYMERASE III SUBUNIT EPSILON"/>
    <property type="match status" value="1"/>
</dbReference>
<keyword evidence="2" id="KW-0378">Hydrolase</keyword>
<reference evidence="5 6" key="2">
    <citation type="submission" date="2020-03" db="EMBL/GenBank/DDBJ databases">
        <title>Chryseoglobus sp. isolated from a deep-sea seamount.</title>
        <authorList>
            <person name="Zhang D.-C."/>
        </authorList>
    </citation>
    <scope>NUCLEOTIDE SEQUENCE [LARGE SCALE GENOMIC DNA]</scope>
    <source>
        <strain evidence="5 6">KN1116</strain>
    </source>
</reference>
<feature type="domain" description="BRCT" evidence="4">
    <location>
        <begin position="334"/>
        <end position="411"/>
    </location>
</feature>
<protein>
    <submittedName>
        <fullName evidence="5">DNA polymerase III subunit epsilon</fullName>
    </submittedName>
</protein>
<dbReference type="CDD" id="cd17748">
    <property type="entry name" value="BRCT_DNA_ligase_like"/>
    <property type="match status" value="1"/>
</dbReference>
<dbReference type="OrthoDB" id="190275at2"/>
<dbReference type="SUPFAM" id="SSF158682">
    <property type="entry name" value="TerB-like"/>
    <property type="match status" value="1"/>
</dbReference>
<dbReference type="RefSeq" id="WP_152583118.1">
    <property type="nucleotide sequence ID" value="NZ_VIKT02000004.1"/>
</dbReference>
<dbReference type="Gene3D" id="3.40.50.10190">
    <property type="entry name" value="BRCT domain"/>
    <property type="match status" value="1"/>
</dbReference>
<proteinExistence type="predicted"/>
<dbReference type="GO" id="GO:0008408">
    <property type="term" value="F:3'-5' exonuclease activity"/>
    <property type="evidence" value="ECO:0007669"/>
    <property type="project" value="TreeGrafter"/>
</dbReference>
<keyword evidence="6" id="KW-1185">Reference proteome</keyword>
<dbReference type="SUPFAM" id="SSF52113">
    <property type="entry name" value="BRCT domain"/>
    <property type="match status" value="1"/>
</dbReference>
<dbReference type="Pfam" id="PF00533">
    <property type="entry name" value="BRCT"/>
    <property type="match status" value="1"/>
</dbReference>
<evidence type="ECO:0000259" key="4">
    <source>
        <dbReference type="PROSITE" id="PS50172"/>
    </source>
</evidence>